<dbReference type="InterPro" id="IPR045272">
    <property type="entry name" value="ANXUR1/2-like"/>
</dbReference>
<keyword evidence="1" id="KW-0675">Receptor</keyword>
<keyword evidence="2" id="KW-1185">Reference proteome</keyword>
<sequence length="126" mass="14588">MAGMLKPIPCEMDVSDQGRERVLPNPKTSLTRVSQKRLKMEVNHDDFAHLKIPLEDVISATNNFGEENLFCKHGFANEYKGQLSWSGELVNILARRLNKERKDGEQQFWMEISMLSSLKHKKIFLQ</sequence>
<dbReference type="AlphaFoldDB" id="A0A2U1NDX8"/>
<dbReference type="OrthoDB" id="1739218at2759"/>
<dbReference type="InterPro" id="IPR011009">
    <property type="entry name" value="Kinase-like_dom_sf"/>
</dbReference>
<evidence type="ECO:0000313" key="2">
    <source>
        <dbReference type="Proteomes" id="UP000245207"/>
    </source>
</evidence>
<protein>
    <submittedName>
        <fullName evidence="1">Receptor-like tyrosine-protein kinase kin-15</fullName>
    </submittedName>
</protein>
<keyword evidence="1" id="KW-0418">Kinase</keyword>
<dbReference type="GO" id="GO:0005886">
    <property type="term" value="C:plasma membrane"/>
    <property type="evidence" value="ECO:0007669"/>
    <property type="project" value="TreeGrafter"/>
</dbReference>
<accession>A0A2U1NDX8</accession>
<proteinExistence type="predicted"/>
<keyword evidence="1" id="KW-0808">Transferase</keyword>
<dbReference type="GO" id="GO:0004714">
    <property type="term" value="F:transmembrane receptor protein tyrosine kinase activity"/>
    <property type="evidence" value="ECO:0007669"/>
    <property type="project" value="InterPro"/>
</dbReference>
<gene>
    <name evidence="1" type="ORF">CTI12_AA278030</name>
</gene>
<dbReference type="STRING" id="35608.A0A2U1NDX8"/>
<dbReference type="PANTHER" id="PTHR27003:SF383">
    <property type="entry name" value="TYROSINE-PROTEIN KINASE, NON-RECEPTOR JAK_TYK2-RELATED"/>
    <property type="match status" value="1"/>
</dbReference>
<dbReference type="PANTHER" id="PTHR27003">
    <property type="entry name" value="OS07G0166700 PROTEIN"/>
    <property type="match status" value="1"/>
</dbReference>
<reference evidence="1 2" key="1">
    <citation type="journal article" date="2018" name="Mol. Plant">
        <title>The genome of Artemisia annua provides insight into the evolution of Asteraceae family and artemisinin biosynthesis.</title>
        <authorList>
            <person name="Shen Q."/>
            <person name="Zhang L."/>
            <person name="Liao Z."/>
            <person name="Wang S."/>
            <person name="Yan T."/>
            <person name="Shi P."/>
            <person name="Liu M."/>
            <person name="Fu X."/>
            <person name="Pan Q."/>
            <person name="Wang Y."/>
            <person name="Lv Z."/>
            <person name="Lu X."/>
            <person name="Zhang F."/>
            <person name="Jiang W."/>
            <person name="Ma Y."/>
            <person name="Chen M."/>
            <person name="Hao X."/>
            <person name="Li L."/>
            <person name="Tang Y."/>
            <person name="Lv G."/>
            <person name="Zhou Y."/>
            <person name="Sun X."/>
            <person name="Brodelius P.E."/>
            <person name="Rose J.K.C."/>
            <person name="Tang K."/>
        </authorList>
    </citation>
    <scope>NUCLEOTIDE SEQUENCE [LARGE SCALE GENOMIC DNA]</scope>
    <source>
        <strain evidence="2">cv. Huhao1</strain>
        <tissue evidence="1">Leaf</tissue>
    </source>
</reference>
<dbReference type="EMBL" id="PKPP01003036">
    <property type="protein sequence ID" value="PWA71691.1"/>
    <property type="molecule type" value="Genomic_DNA"/>
</dbReference>
<evidence type="ECO:0000313" key="1">
    <source>
        <dbReference type="EMBL" id="PWA71691.1"/>
    </source>
</evidence>
<organism evidence="1 2">
    <name type="scientific">Artemisia annua</name>
    <name type="common">Sweet wormwood</name>
    <dbReference type="NCBI Taxonomy" id="35608"/>
    <lineage>
        <taxon>Eukaryota</taxon>
        <taxon>Viridiplantae</taxon>
        <taxon>Streptophyta</taxon>
        <taxon>Embryophyta</taxon>
        <taxon>Tracheophyta</taxon>
        <taxon>Spermatophyta</taxon>
        <taxon>Magnoliopsida</taxon>
        <taxon>eudicotyledons</taxon>
        <taxon>Gunneridae</taxon>
        <taxon>Pentapetalae</taxon>
        <taxon>asterids</taxon>
        <taxon>campanulids</taxon>
        <taxon>Asterales</taxon>
        <taxon>Asteraceae</taxon>
        <taxon>Asteroideae</taxon>
        <taxon>Anthemideae</taxon>
        <taxon>Artemisiinae</taxon>
        <taxon>Artemisia</taxon>
    </lineage>
</organism>
<name>A0A2U1NDX8_ARTAN</name>
<comment type="caution">
    <text evidence="1">The sequence shown here is derived from an EMBL/GenBank/DDBJ whole genome shotgun (WGS) entry which is preliminary data.</text>
</comment>
<dbReference type="SUPFAM" id="SSF56112">
    <property type="entry name" value="Protein kinase-like (PK-like)"/>
    <property type="match status" value="1"/>
</dbReference>
<dbReference type="Gene3D" id="3.30.200.20">
    <property type="entry name" value="Phosphorylase Kinase, domain 1"/>
    <property type="match status" value="1"/>
</dbReference>
<dbReference type="Proteomes" id="UP000245207">
    <property type="component" value="Unassembled WGS sequence"/>
</dbReference>
<dbReference type="GO" id="GO:0009506">
    <property type="term" value="C:plasmodesma"/>
    <property type="evidence" value="ECO:0007669"/>
    <property type="project" value="TreeGrafter"/>
</dbReference>